<dbReference type="PANTHER" id="PTHR13789:SF309">
    <property type="entry name" value="PUTATIVE (AFU_ORTHOLOGUE AFUA_6G14510)-RELATED"/>
    <property type="match status" value="1"/>
</dbReference>
<reference evidence="4" key="1">
    <citation type="submission" date="2021-01" db="EMBL/GenBank/DDBJ databases">
        <title>Whole genome shotgun sequence of Virgisporangium ochraceum NBRC 16418.</title>
        <authorList>
            <person name="Komaki H."/>
            <person name="Tamura T."/>
        </authorList>
    </citation>
    <scope>NUCLEOTIDE SEQUENCE</scope>
    <source>
        <strain evidence="4">NBRC 16418</strain>
    </source>
</reference>
<proteinExistence type="predicted"/>
<evidence type="ECO:0000256" key="1">
    <source>
        <dbReference type="ARBA" id="ARBA00023002"/>
    </source>
</evidence>
<keyword evidence="5" id="KW-1185">Reference proteome</keyword>
<accession>A0A8J4EBK5</accession>
<dbReference type="InterPro" id="IPR036188">
    <property type="entry name" value="FAD/NAD-bd_sf"/>
</dbReference>
<dbReference type="SUPFAM" id="SSF51905">
    <property type="entry name" value="FAD/NAD(P)-binding domain"/>
    <property type="match status" value="1"/>
</dbReference>
<dbReference type="RefSeq" id="WP_203925934.1">
    <property type="nucleotide sequence ID" value="NZ_BOPH01000011.1"/>
</dbReference>
<comment type="caution">
    <text evidence="4">The sequence shown here is derived from an EMBL/GenBank/DDBJ whole genome shotgun (WGS) entry which is preliminary data.</text>
</comment>
<dbReference type="PRINTS" id="PR00420">
    <property type="entry name" value="RNGMNOXGNASE"/>
</dbReference>
<dbReference type="PANTHER" id="PTHR13789">
    <property type="entry name" value="MONOOXYGENASE"/>
    <property type="match status" value="1"/>
</dbReference>
<dbReference type="AlphaFoldDB" id="A0A8J4EBK5"/>
<evidence type="ECO:0000256" key="2">
    <source>
        <dbReference type="ARBA" id="ARBA00023033"/>
    </source>
</evidence>
<keyword evidence="1" id="KW-0560">Oxidoreductase</keyword>
<evidence type="ECO:0000313" key="5">
    <source>
        <dbReference type="Proteomes" id="UP000635606"/>
    </source>
</evidence>
<dbReference type="Gene3D" id="3.50.50.60">
    <property type="entry name" value="FAD/NAD(P)-binding domain"/>
    <property type="match status" value="1"/>
</dbReference>
<dbReference type="Pfam" id="PF01494">
    <property type="entry name" value="FAD_binding_3"/>
    <property type="match status" value="1"/>
</dbReference>
<dbReference type="InterPro" id="IPR050493">
    <property type="entry name" value="FAD-dep_Monooxygenase_BioMet"/>
</dbReference>
<dbReference type="Proteomes" id="UP000635606">
    <property type="component" value="Unassembled WGS sequence"/>
</dbReference>
<keyword evidence="2 4" id="KW-0503">Monooxygenase</keyword>
<evidence type="ECO:0000259" key="3">
    <source>
        <dbReference type="Pfam" id="PF01494"/>
    </source>
</evidence>
<organism evidence="4 5">
    <name type="scientific">Virgisporangium ochraceum</name>
    <dbReference type="NCBI Taxonomy" id="65505"/>
    <lineage>
        <taxon>Bacteria</taxon>
        <taxon>Bacillati</taxon>
        <taxon>Actinomycetota</taxon>
        <taxon>Actinomycetes</taxon>
        <taxon>Micromonosporales</taxon>
        <taxon>Micromonosporaceae</taxon>
        <taxon>Virgisporangium</taxon>
    </lineage>
</organism>
<name>A0A8J4EBK5_9ACTN</name>
<dbReference type="EMBL" id="BOPH01000011">
    <property type="protein sequence ID" value="GIJ65937.1"/>
    <property type="molecule type" value="Genomic_DNA"/>
</dbReference>
<dbReference type="GO" id="GO:0071949">
    <property type="term" value="F:FAD binding"/>
    <property type="evidence" value="ECO:0007669"/>
    <property type="project" value="InterPro"/>
</dbReference>
<dbReference type="InterPro" id="IPR002938">
    <property type="entry name" value="FAD-bd"/>
</dbReference>
<feature type="domain" description="FAD-binding" evidence="3">
    <location>
        <begin position="3"/>
        <end position="134"/>
    </location>
</feature>
<evidence type="ECO:0000313" key="4">
    <source>
        <dbReference type="EMBL" id="GIJ65937.1"/>
    </source>
</evidence>
<dbReference type="GO" id="GO:0004497">
    <property type="term" value="F:monooxygenase activity"/>
    <property type="evidence" value="ECO:0007669"/>
    <property type="project" value="UniProtKB-KW"/>
</dbReference>
<protein>
    <submittedName>
        <fullName evidence="4">Monooxygenase</fullName>
    </submittedName>
</protein>
<gene>
    <name evidence="4" type="ORF">Voc01_008540</name>
</gene>
<sequence length="379" mass="39504">MHAVVVGGGIAGLATAVGLGRAGWRVTVLERQPELSAAGAGILLWPNALYALDALGLGEQTVRAGVENRGDGGVRAPDGSWLSRINGADLERRLGRAAVTIHRAELHRILVAGLADGTEVRTNAEVTAVPDEGDLVVVADGIHSALRRQLAPESRIRDSGQVAWRAVTPGEFDLSAGGGETAGRGWRFGLASVGPRGVYWYAAGPGPLRTTSPADQLAELRRLFAGWHDPIPALLAAARPEQLLHHQLADLDPVPPMRYGIRIALMGDAAHAMTPNLGQGAAQALEDAVTLIADVAGGDLAGGLARYDAARRPRGARYVRDSRRAGQVFGATGRAACALRDLVLRATPGRVALAQAAKTAGWRAPALPVAQRPERGLGA</sequence>